<evidence type="ECO:0000259" key="5">
    <source>
        <dbReference type="Pfam" id="PF00149"/>
    </source>
</evidence>
<dbReference type="Pfam" id="PF00149">
    <property type="entry name" value="Metallophos"/>
    <property type="match status" value="1"/>
</dbReference>
<dbReference type="Gene3D" id="3.60.21.10">
    <property type="match status" value="1"/>
</dbReference>
<dbReference type="RefSeq" id="WP_299221073.1">
    <property type="nucleotide sequence ID" value="NZ_JBDGHN010000008.1"/>
</dbReference>
<reference evidence="6 7" key="1">
    <citation type="submission" date="2024-05" db="EMBL/GenBank/DDBJ databases">
        <authorList>
            <person name="Kim H.-Y."/>
            <person name="Kim E."/>
            <person name="Cai Y."/>
            <person name="Yang S.-M."/>
            <person name="Lee W."/>
        </authorList>
    </citation>
    <scope>NUCLEOTIDE SEQUENCE [LARGE SCALE GENOMIC DNA]</scope>
    <source>
        <strain evidence="6 7">FBL11</strain>
    </source>
</reference>
<comment type="caution">
    <text evidence="6">The sequence shown here is derived from an EMBL/GenBank/DDBJ whole genome shotgun (WGS) entry which is preliminary data.</text>
</comment>
<evidence type="ECO:0000256" key="3">
    <source>
        <dbReference type="ARBA" id="ARBA00023004"/>
    </source>
</evidence>
<dbReference type="InterPro" id="IPR029052">
    <property type="entry name" value="Metallo-depent_PP-like"/>
</dbReference>
<dbReference type="InterPro" id="IPR004843">
    <property type="entry name" value="Calcineurin-like_PHP"/>
</dbReference>
<keyword evidence="2" id="KW-0378">Hydrolase</keyword>
<accession>A0ABU9XB81</accession>
<evidence type="ECO:0000313" key="6">
    <source>
        <dbReference type="EMBL" id="MEN2752453.1"/>
    </source>
</evidence>
<sequence>MPSYPARKISSSDGQVNVLQITDMHLSTVQAVQETTDRHPTSECCCTYSFEAVLAQALSEDIRCDLILVTGDLVNVVKPAIYDYIFRLLHDTGIPFACIAGNHDVTDELDGKQPYSQRQLIPQPADERLLSRHVIHTDYWQLLLLNSAIPGKVAGVVTDTDIDWLCAQLSACDKPALIALHHHVMLMHSEWIDAHIADNVSTCWQRMAAFPHLRVIISGHTHQDQVRYQNGVTVYTTPSTCYQFKPYEDDFSYDTSALPGYRWLQLANTGQVASWVKRLDT</sequence>
<organism evidence="6 7">
    <name type="scientific">Psychrobacter saeujeotis</name>
    <dbReference type="NCBI Taxonomy" id="3143436"/>
    <lineage>
        <taxon>Bacteria</taxon>
        <taxon>Pseudomonadati</taxon>
        <taxon>Pseudomonadota</taxon>
        <taxon>Gammaproteobacteria</taxon>
        <taxon>Moraxellales</taxon>
        <taxon>Moraxellaceae</taxon>
        <taxon>Psychrobacter</taxon>
    </lineage>
</organism>
<dbReference type="PANTHER" id="PTHR42988:SF2">
    <property type="entry name" value="CYCLIC NUCLEOTIDE PHOSPHODIESTERASE CBUA0032-RELATED"/>
    <property type="match status" value="1"/>
</dbReference>
<comment type="similarity">
    <text evidence="4">Belongs to the cyclic nucleotide phosphodiesterase class-III family.</text>
</comment>
<evidence type="ECO:0000256" key="2">
    <source>
        <dbReference type="ARBA" id="ARBA00022801"/>
    </source>
</evidence>
<dbReference type="InterPro" id="IPR050884">
    <property type="entry name" value="CNP_phosphodiesterase-III"/>
</dbReference>
<keyword evidence="1" id="KW-0479">Metal-binding</keyword>
<protein>
    <submittedName>
        <fullName evidence="6">Metallophosphoesterase</fullName>
    </submittedName>
</protein>
<dbReference type="PANTHER" id="PTHR42988">
    <property type="entry name" value="PHOSPHOHYDROLASE"/>
    <property type="match status" value="1"/>
</dbReference>
<dbReference type="Proteomes" id="UP001461960">
    <property type="component" value="Unassembled WGS sequence"/>
</dbReference>
<evidence type="ECO:0000256" key="1">
    <source>
        <dbReference type="ARBA" id="ARBA00022723"/>
    </source>
</evidence>
<keyword evidence="7" id="KW-1185">Reference proteome</keyword>
<keyword evidence="3" id="KW-0408">Iron</keyword>
<gene>
    <name evidence="6" type="ORF">AAIR29_12510</name>
</gene>
<name>A0ABU9XB81_9GAMM</name>
<evidence type="ECO:0000256" key="4">
    <source>
        <dbReference type="ARBA" id="ARBA00025742"/>
    </source>
</evidence>
<feature type="domain" description="Calcineurin-like phosphoesterase" evidence="5">
    <location>
        <begin position="17"/>
        <end position="223"/>
    </location>
</feature>
<dbReference type="SUPFAM" id="SSF56300">
    <property type="entry name" value="Metallo-dependent phosphatases"/>
    <property type="match status" value="1"/>
</dbReference>
<dbReference type="EMBL" id="JBDGHN010000008">
    <property type="protein sequence ID" value="MEN2752453.1"/>
    <property type="molecule type" value="Genomic_DNA"/>
</dbReference>
<proteinExistence type="inferred from homology"/>
<evidence type="ECO:0000313" key="7">
    <source>
        <dbReference type="Proteomes" id="UP001461960"/>
    </source>
</evidence>